<comment type="caution">
    <text evidence="9">The sequence shown here is derived from an EMBL/GenBank/DDBJ whole genome shotgun (WGS) entry which is preliminary data.</text>
</comment>
<keyword evidence="7" id="KW-0472">Membrane</keyword>
<evidence type="ECO:0000256" key="2">
    <source>
        <dbReference type="ARBA" id="ARBA00022729"/>
    </source>
</evidence>
<keyword evidence="4" id="KW-1015">Disulfide bond</keyword>
<dbReference type="EMBL" id="BSTX01000001">
    <property type="protein sequence ID" value="GLZ75971.1"/>
    <property type="molecule type" value="Genomic_DNA"/>
</dbReference>
<dbReference type="InterPro" id="IPR013766">
    <property type="entry name" value="Thioredoxin_domain"/>
</dbReference>
<evidence type="ECO:0000256" key="6">
    <source>
        <dbReference type="SAM" id="MobiDB-lite"/>
    </source>
</evidence>
<organism evidence="9 10">
    <name type="scientific">Actinorhabdospora filicis</name>
    <dbReference type="NCBI Taxonomy" id="1785913"/>
    <lineage>
        <taxon>Bacteria</taxon>
        <taxon>Bacillati</taxon>
        <taxon>Actinomycetota</taxon>
        <taxon>Actinomycetes</taxon>
        <taxon>Micromonosporales</taxon>
        <taxon>Micromonosporaceae</taxon>
        <taxon>Actinorhabdospora</taxon>
    </lineage>
</organism>
<keyword evidence="3" id="KW-0560">Oxidoreductase</keyword>
<name>A0A9W6SJW2_9ACTN</name>
<evidence type="ECO:0000256" key="5">
    <source>
        <dbReference type="ARBA" id="ARBA00023284"/>
    </source>
</evidence>
<dbReference type="AlphaFoldDB" id="A0A9W6SJW2"/>
<evidence type="ECO:0000256" key="1">
    <source>
        <dbReference type="ARBA" id="ARBA00005791"/>
    </source>
</evidence>
<keyword evidence="10" id="KW-1185">Reference proteome</keyword>
<feature type="compositionally biased region" description="Basic residues" evidence="6">
    <location>
        <begin position="1"/>
        <end position="19"/>
    </location>
</feature>
<evidence type="ECO:0000256" key="4">
    <source>
        <dbReference type="ARBA" id="ARBA00023157"/>
    </source>
</evidence>
<feature type="transmembrane region" description="Helical" evidence="7">
    <location>
        <begin position="38"/>
        <end position="57"/>
    </location>
</feature>
<dbReference type="SUPFAM" id="SSF52833">
    <property type="entry name" value="Thioredoxin-like"/>
    <property type="match status" value="1"/>
</dbReference>
<accession>A0A9W6SJW2</accession>
<keyword evidence="7" id="KW-1133">Transmembrane helix</keyword>
<feature type="domain" description="Thioredoxin" evidence="8">
    <location>
        <begin position="49"/>
        <end position="242"/>
    </location>
</feature>
<proteinExistence type="inferred from homology"/>
<dbReference type="PANTHER" id="PTHR13887:SF14">
    <property type="entry name" value="DISULFIDE BOND FORMATION PROTEIN D"/>
    <property type="match status" value="1"/>
</dbReference>
<evidence type="ECO:0000256" key="7">
    <source>
        <dbReference type="SAM" id="Phobius"/>
    </source>
</evidence>
<protein>
    <recommendedName>
        <fullName evidence="8">Thioredoxin domain-containing protein</fullName>
    </recommendedName>
</protein>
<feature type="region of interest" description="Disordered" evidence="6">
    <location>
        <begin position="1"/>
        <end position="26"/>
    </location>
</feature>
<evidence type="ECO:0000259" key="8">
    <source>
        <dbReference type="PROSITE" id="PS51352"/>
    </source>
</evidence>
<dbReference type="Gene3D" id="3.40.30.10">
    <property type="entry name" value="Glutaredoxin"/>
    <property type="match status" value="1"/>
</dbReference>
<keyword evidence="7" id="KW-0812">Transmembrane</keyword>
<keyword evidence="2" id="KW-0732">Signal</keyword>
<dbReference type="Pfam" id="PF13462">
    <property type="entry name" value="Thioredoxin_4"/>
    <property type="match status" value="1"/>
</dbReference>
<dbReference type="InterPro" id="IPR012336">
    <property type="entry name" value="Thioredoxin-like_fold"/>
</dbReference>
<dbReference type="PANTHER" id="PTHR13887">
    <property type="entry name" value="GLUTATHIONE S-TRANSFERASE KAPPA"/>
    <property type="match status" value="1"/>
</dbReference>
<reference evidence="9" key="1">
    <citation type="submission" date="2023-03" db="EMBL/GenBank/DDBJ databases">
        <title>Actinorhabdospora filicis NBRC 111898.</title>
        <authorList>
            <person name="Ichikawa N."/>
            <person name="Sato H."/>
            <person name="Tonouchi N."/>
        </authorList>
    </citation>
    <scope>NUCLEOTIDE SEQUENCE</scope>
    <source>
        <strain evidence="9">NBRC 111898</strain>
    </source>
</reference>
<dbReference type="Proteomes" id="UP001165079">
    <property type="component" value="Unassembled WGS sequence"/>
</dbReference>
<dbReference type="InterPro" id="IPR036249">
    <property type="entry name" value="Thioredoxin-like_sf"/>
</dbReference>
<evidence type="ECO:0000313" key="10">
    <source>
        <dbReference type="Proteomes" id="UP001165079"/>
    </source>
</evidence>
<keyword evidence="5" id="KW-0676">Redox-active center</keyword>
<evidence type="ECO:0000256" key="3">
    <source>
        <dbReference type="ARBA" id="ARBA00023002"/>
    </source>
</evidence>
<evidence type="ECO:0000313" key="9">
    <source>
        <dbReference type="EMBL" id="GLZ75971.1"/>
    </source>
</evidence>
<sequence>MSKKQQNRPAGGKKTRPAAKKGPVAAARSHGMSTNLRITIGLIVFAVLASVGIVAIANAGDEPVVSNELLVRPDSHKLTSATDGKATLVEFLDFECEACRALYPAMEKLRKEYDGRITFVVRYFPLPSHANGELAARVVESAAAQGKFEAMYQKLYETQGEWGEQGSPQEALFLDYARAMGLDMAAFQAKLADPATAERVAKDMADGRSLGVDRTPTVYFNGEHVKEPSYASLKSAVDAALAS</sequence>
<gene>
    <name evidence="9" type="ORF">Afil01_07780</name>
</gene>
<comment type="similarity">
    <text evidence="1">Belongs to the thioredoxin family. DsbA subfamily.</text>
</comment>
<dbReference type="PROSITE" id="PS51352">
    <property type="entry name" value="THIOREDOXIN_2"/>
    <property type="match status" value="1"/>
</dbReference>
<dbReference type="GO" id="GO:0016491">
    <property type="term" value="F:oxidoreductase activity"/>
    <property type="evidence" value="ECO:0007669"/>
    <property type="project" value="UniProtKB-KW"/>
</dbReference>